<feature type="signal peptide" evidence="1">
    <location>
        <begin position="1"/>
        <end position="26"/>
    </location>
</feature>
<name>A0A4R1F3R1_9GAMM</name>
<dbReference type="Pfam" id="PF03413">
    <property type="entry name" value="PepSY"/>
    <property type="match status" value="1"/>
</dbReference>
<keyword evidence="4" id="KW-1185">Reference proteome</keyword>
<accession>A0A4R1F3R1</accession>
<feature type="chain" id="PRO_5020403474" evidence="1">
    <location>
        <begin position="27"/>
        <end position="107"/>
    </location>
</feature>
<dbReference type="Proteomes" id="UP000294887">
    <property type="component" value="Unassembled WGS sequence"/>
</dbReference>
<proteinExistence type="predicted"/>
<protein>
    <submittedName>
        <fullName evidence="3">Peptidase YpeB-like protein</fullName>
    </submittedName>
</protein>
<feature type="domain" description="PepSY" evidence="2">
    <location>
        <begin position="44"/>
        <end position="101"/>
    </location>
</feature>
<dbReference type="OrthoDB" id="6975080at2"/>
<dbReference type="EMBL" id="SMFQ01000003">
    <property type="protein sequence ID" value="TCJ87222.1"/>
    <property type="molecule type" value="Genomic_DNA"/>
</dbReference>
<dbReference type="InterPro" id="IPR025711">
    <property type="entry name" value="PepSY"/>
</dbReference>
<evidence type="ECO:0000256" key="1">
    <source>
        <dbReference type="SAM" id="SignalP"/>
    </source>
</evidence>
<keyword evidence="1" id="KW-0732">Signal</keyword>
<evidence type="ECO:0000259" key="2">
    <source>
        <dbReference type="Pfam" id="PF03413"/>
    </source>
</evidence>
<gene>
    <name evidence="3" type="ORF">EV695_1730</name>
</gene>
<reference evidence="3 4" key="1">
    <citation type="submission" date="2019-03" db="EMBL/GenBank/DDBJ databases">
        <title>Genomic Encyclopedia of Type Strains, Phase IV (KMG-IV): sequencing the most valuable type-strain genomes for metagenomic binning, comparative biology and taxonomic classification.</title>
        <authorList>
            <person name="Goeker M."/>
        </authorList>
    </citation>
    <scope>NUCLEOTIDE SEQUENCE [LARGE SCALE GENOMIC DNA]</scope>
    <source>
        <strain evidence="3 4">DSM 24830</strain>
    </source>
</reference>
<evidence type="ECO:0000313" key="3">
    <source>
        <dbReference type="EMBL" id="TCJ87222.1"/>
    </source>
</evidence>
<evidence type="ECO:0000313" key="4">
    <source>
        <dbReference type="Proteomes" id="UP000294887"/>
    </source>
</evidence>
<organism evidence="3 4">
    <name type="scientific">Cocleimonas flava</name>
    <dbReference type="NCBI Taxonomy" id="634765"/>
    <lineage>
        <taxon>Bacteria</taxon>
        <taxon>Pseudomonadati</taxon>
        <taxon>Pseudomonadota</taxon>
        <taxon>Gammaproteobacteria</taxon>
        <taxon>Thiotrichales</taxon>
        <taxon>Thiotrichaceae</taxon>
        <taxon>Cocleimonas</taxon>
    </lineage>
</organism>
<dbReference type="Gene3D" id="3.10.450.40">
    <property type="match status" value="1"/>
</dbReference>
<sequence>MKHFSKTIISTLIGTGLLGSAIIAQAGSNDKKETEVISFTESSITIDKALEIALTTVPGKAKAVEFDNEHGKSVWEVEVVDSNKLIHELEIDAASGKVLKQKLDYKD</sequence>
<dbReference type="AlphaFoldDB" id="A0A4R1F3R1"/>
<comment type="caution">
    <text evidence="3">The sequence shown here is derived from an EMBL/GenBank/DDBJ whole genome shotgun (WGS) entry which is preliminary data.</text>
</comment>
<dbReference type="RefSeq" id="WP_131905517.1">
    <property type="nucleotide sequence ID" value="NZ_BAAAFU010000004.1"/>
</dbReference>